<keyword evidence="2" id="KW-1185">Reference proteome</keyword>
<proteinExistence type="predicted"/>
<reference evidence="1" key="1">
    <citation type="submission" date="2022-07" db="EMBL/GenBank/DDBJ databases">
        <title>Pseudosulfitobacter sp. strain AP-MA-4, whole genome sequence.</title>
        <authorList>
            <person name="Jiang Y."/>
        </authorList>
    </citation>
    <scope>NUCLEOTIDE SEQUENCE</scope>
    <source>
        <strain evidence="1">AP-MA-4</strain>
    </source>
</reference>
<protein>
    <submittedName>
        <fullName evidence="1">Uncharacterized protein</fullName>
    </submittedName>
</protein>
<evidence type="ECO:0000313" key="2">
    <source>
        <dbReference type="Proteomes" id="UP001165396"/>
    </source>
</evidence>
<sequence length="65" mass="7881">MTKILFDRPRRRYMAPFYMSPFWVFITRGGRPSSCPPHLSGLSDHIRRDIGFEPRETRRHFSHYL</sequence>
<evidence type="ECO:0000313" key="1">
    <source>
        <dbReference type="EMBL" id="MCR8827867.1"/>
    </source>
</evidence>
<gene>
    <name evidence="1" type="ORF">NTA49_15100</name>
</gene>
<accession>A0ABT1Z403</accession>
<dbReference type="Proteomes" id="UP001165396">
    <property type="component" value="Unassembled WGS sequence"/>
</dbReference>
<name>A0ABT1Z403_9RHOB</name>
<comment type="caution">
    <text evidence="1">The sequence shown here is derived from an EMBL/GenBank/DDBJ whole genome shotgun (WGS) entry which is preliminary data.</text>
</comment>
<organism evidence="1 2">
    <name type="scientific">Pseudosulfitobacter koreensis</name>
    <dbReference type="NCBI Taxonomy" id="2968472"/>
    <lineage>
        <taxon>Bacteria</taxon>
        <taxon>Pseudomonadati</taxon>
        <taxon>Pseudomonadota</taxon>
        <taxon>Alphaproteobacteria</taxon>
        <taxon>Rhodobacterales</taxon>
        <taxon>Roseobacteraceae</taxon>
        <taxon>Pseudosulfitobacter</taxon>
    </lineage>
</organism>
<dbReference type="RefSeq" id="WP_258295638.1">
    <property type="nucleotide sequence ID" value="NZ_JANKJG010000012.1"/>
</dbReference>
<dbReference type="EMBL" id="JANKJG010000012">
    <property type="protein sequence ID" value="MCR8827867.1"/>
    <property type="molecule type" value="Genomic_DNA"/>
</dbReference>